<dbReference type="PROSITE" id="PS52004">
    <property type="entry name" value="KS3_2"/>
    <property type="match status" value="1"/>
</dbReference>
<evidence type="ECO:0000256" key="3">
    <source>
        <dbReference type="ARBA" id="ARBA00022679"/>
    </source>
</evidence>
<dbReference type="SMART" id="SM00825">
    <property type="entry name" value="PKS_KS"/>
    <property type="match status" value="1"/>
</dbReference>
<keyword evidence="2" id="KW-0597">Phosphoprotein</keyword>
<evidence type="ECO:0000259" key="9">
    <source>
        <dbReference type="PROSITE" id="PS52004"/>
    </source>
</evidence>
<dbReference type="PROSITE" id="PS00606">
    <property type="entry name" value="KS3_1"/>
    <property type="match status" value="1"/>
</dbReference>
<dbReference type="GO" id="GO:0006633">
    <property type="term" value="P:fatty acid biosynthetic process"/>
    <property type="evidence" value="ECO:0007669"/>
    <property type="project" value="InterPro"/>
</dbReference>
<dbReference type="SUPFAM" id="SSF53901">
    <property type="entry name" value="Thiolase-like"/>
    <property type="match status" value="1"/>
</dbReference>
<protein>
    <submittedName>
        <fullName evidence="10">Polyketide synthase 7</fullName>
    </submittedName>
</protein>
<evidence type="ECO:0000256" key="4">
    <source>
        <dbReference type="ARBA" id="ARBA00023242"/>
    </source>
</evidence>
<feature type="region of interest" description="Disordered" evidence="7">
    <location>
        <begin position="987"/>
        <end position="1015"/>
    </location>
</feature>
<dbReference type="GO" id="GO:0004312">
    <property type="term" value="F:fatty acid synthase activity"/>
    <property type="evidence" value="ECO:0007669"/>
    <property type="project" value="TreeGrafter"/>
</dbReference>
<sequence>MARRFLEEATDVVQLEASRLNRQEHGWDKSFDSLLGLAEDDNGGQGANTIVSTVLMCIGRLGQLIVCAEQDPTILGSSSNPVEIVALCGGLLPAAAAVAARDTSELFALSRFIIGVAFRLAAEVKRRAQLVEETGSSWGRTYINLERDRAQGILDRFHAAEQMPLPRQVAVGVVSDSWLTLVGPPSSLSRLAAWSPEIGAAPSLGTNVPGPIHSACLPSMDTSKIVGSSAMVEHPIDNSTGRKANLYSPGSCKRYEHSALGPLLEEMVEDIAHKVLHVSRTMHDCVSRLEEKRSYKVWVMGPTNHLAAMERALKSQAISFHTAGPSTGTTEEAHAAGTGGHVTRGGSDLIAVVGMAGRFPGSDCVEAFWEDLVAGKSQVKEIPKSRFDIDAYYDPTGEKKNSTTARQGCFLDGPGLFDHRLFNISPREAAQMDPAHRLLLTIGYEALQQAGYNNALAQGGGARIATYFGQAADEWQEVLAQKGADIYYVPGFSRAFGPARLHYHFKWSGPSYALDSACSTSATAVSLACSALISRECDTALAGGASVLTSPNTFSGLSRAGMLSGSATNGGCKTFQDGADGYCRAEGAGVVVLKRLEDAVRDNDNVLAVVRGAARTYSAAASSMTHPSAEAQEDTYRRVLRQSCLPADEIAYVEMHGTGTQPGDVEEMASVSSLSRGRTADNPLTVGAVKAAVGHGEGPLQCIYIGTSLHIHQHIGVSLRTLSMAAQSQPVGANASTVSYPRVPRALIERKKWLVAERRNIERFAVTSKKVRGIPDLSDVKNQRQLERILGYLDLLEFDTTMSPELKNGETRIELLLNLFFNRPGFFFPEDVKQRAERLLHRFQAENWGVAASASDDDEEEEGGEEGEERDASPATANAPDHVTVRLPPLDHEIWGEHGIMRGIAVTQNGKKKLDPRYHHARRSAKVSGHNGLDVGAWFPTRLSALVNGAHGASRAGITGNTDYGAFSIVVATTYKEVDDDRGDTIWYSSPGSAENEDSNAAPQRTGTGHLQRSLTTSNPVRVLRAVNKHSAYAPSVGIRYDGLYVVIRQETGHNPKGGLYFKYLLERRSDQKRLEEVMDYSPTRHQMADYRRINDLW</sequence>
<dbReference type="EMBL" id="KR153179">
    <property type="protein sequence ID" value="ALP31893.1"/>
    <property type="molecule type" value="Genomic_DNA"/>
</dbReference>
<proteinExistence type="inferred from homology"/>
<evidence type="ECO:0000259" key="8">
    <source>
        <dbReference type="PROSITE" id="PS51015"/>
    </source>
</evidence>
<dbReference type="GO" id="GO:0004315">
    <property type="term" value="F:3-oxoacyl-[acyl-carrier-protein] synthase activity"/>
    <property type="evidence" value="ECO:0007669"/>
    <property type="project" value="InterPro"/>
</dbReference>
<dbReference type="InterPro" id="IPR016039">
    <property type="entry name" value="Thiolase-like"/>
</dbReference>
<comment type="subcellular location">
    <subcellularLocation>
        <location evidence="5">Nucleus</location>
    </subcellularLocation>
</comment>
<dbReference type="InterPro" id="IPR014031">
    <property type="entry name" value="Ketoacyl_synth_C"/>
</dbReference>
<gene>
    <name evidence="10" type="primary">PKS7</name>
</gene>
<dbReference type="SMART" id="SM00466">
    <property type="entry name" value="SRA"/>
    <property type="match status" value="1"/>
</dbReference>
<dbReference type="InterPro" id="IPR036987">
    <property type="entry name" value="SRA-YDG_sf"/>
</dbReference>
<evidence type="ECO:0000256" key="5">
    <source>
        <dbReference type="PROSITE-ProRule" id="PRU00358"/>
    </source>
</evidence>
<dbReference type="Pfam" id="PF02182">
    <property type="entry name" value="SAD_SRA"/>
    <property type="match status" value="1"/>
</dbReference>
<dbReference type="Gene3D" id="3.40.366.10">
    <property type="entry name" value="Malonyl-Coenzyme A Acyl Carrier Protein, domain 2"/>
    <property type="match status" value="1"/>
</dbReference>
<evidence type="ECO:0000256" key="1">
    <source>
        <dbReference type="ARBA" id="ARBA00022450"/>
    </source>
</evidence>
<evidence type="ECO:0000256" key="7">
    <source>
        <dbReference type="SAM" id="MobiDB-lite"/>
    </source>
</evidence>
<organism evidence="10">
    <name type="scientific">Diaporthe helianthi</name>
    <dbReference type="NCBI Taxonomy" id="158607"/>
    <lineage>
        <taxon>Eukaryota</taxon>
        <taxon>Fungi</taxon>
        <taxon>Dikarya</taxon>
        <taxon>Ascomycota</taxon>
        <taxon>Pezizomycotina</taxon>
        <taxon>Sordariomycetes</taxon>
        <taxon>Sordariomycetidae</taxon>
        <taxon>Diaporthales</taxon>
        <taxon>Diaporthaceae</taxon>
        <taxon>Diaporthe</taxon>
    </lineage>
</organism>
<dbReference type="InterPro" id="IPR014030">
    <property type="entry name" value="Ketoacyl_synth_N"/>
</dbReference>
<dbReference type="Gene3D" id="2.30.280.10">
    <property type="entry name" value="SRA-YDG"/>
    <property type="match status" value="1"/>
</dbReference>
<dbReference type="Pfam" id="PF16073">
    <property type="entry name" value="SAT"/>
    <property type="match status" value="1"/>
</dbReference>
<dbReference type="InterPro" id="IPR020841">
    <property type="entry name" value="PKS_Beta-ketoAc_synthase_dom"/>
</dbReference>
<dbReference type="PANTHER" id="PTHR43775:SF37">
    <property type="entry name" value="SI:DKEY-61P9.11"/>
    <property type="match status" value="1"/>
</dbReference>
<dbReference type="PROSITE" id="PS51015">
    <property type="entry name" value="YDG"/>
    <property type="match status" value="1"/>
</dbReference>
<dbReference type="Pfam" id="PF02801">
    <property type="entry name" value="Ketoacyl-synt_C"/>
    <property type="match status" value="1"/>
</dbReference>
<dbReference type="InterPro" id="IPR003105">
    <property type="entry name" value="SRA_YDG"/>
</dbReference>
<reference evidence="10" key="1">
    <citation type="submission" date="2015-04" db="EMBL/GenBank/DDBJ databases">
        <title>Dhpks1, a gene encoding a polyketide synthase of the phytopathogenic fungus Diaporthe helianthi is required to trigger sunflower stem canker toxin-mediated disease.</title>
        <authorList>
            <person name="Maimone Mancarello A.B."/>
            <person name="Pane C."/>
            <person name="Ruocco M."/>
            <person name="Cacciola S.O."/>
            <person name="Firrao G."/>
            <person name="Magnano Di San Lio G."/>
            <person name="Baroncelli R."/>
            <person name="Vannacci G."/>
            <person name="Vergara M."/>
            <person name="Scala F."/>
        </authorList>
    </citation>
    <scope>NUCLEOTIDE SEQUENCE</scope>
    <source>
        <strain evidence="10">7/96</strain>
    </source>
</reference>
<dbReference type="InterPro" id="IPR032088">
    <property type="entry name" value="SAT"/>
</dbReference>
<dbReference type="InterPro" id="IPR018201">
    <property type="entry name" value="Ketoacyl_synth_AS"/>
</dbReference>
<evidence type="ECO:0000256" key="6">
    <source>
        <dbReference type="RuleBase" id="RU003694"/>
    </source>
</evidence>
<dbReference type="InterPro" id="IPR015947">
    <property type="entry name" value="PUA-like_sf"/>
</dbReference>
<keyword evidence="1" id="KW-0596">Phosphopantetheine</keyword>
<dbReference type="CDD" id="cd00833">
    <property type="entry name" value="PKS"/>
    <property type="match status" value="1"/>
</dbReference>
<evidence type="ECO:0000256" key="2">
    <source>
        <dbReference type="ARBA" id="ARBA00022553"/>
    </source>
</evidence>
<dbReference type="SUPFAM" id="SSF88697">
    <property type="entry name" value="PUA domain-like"/>
    <property type="match status" value="1"/>
</dbReference>
<feature type="region of interest" description="Disordered" evidence="7">
    <location>
        <begin position="850"/>
        <end position="883"/>
    </location>
</feature>
<dbReference type="PANTHER" id="PTHR43775">
    <property type="entry name" value="FATTY ACID SYNTHASE"/>
    <property type="match status" value="1"/>
</dbReference>
<dbReference type="GO" id="GO:0044550">
    <property type="term" value="P:secondary metabolite biosynthetic process"/>
    <property type="evidence" value="ECO:0007669"/>
    <property type="project" value="TreeGrafter"/>
</dbReference>
<accession>A0A1I9KI79</accession>
<feature type="compositionally biased region" description="Acidic residues" evidence="7">
    <location>
        <begin position="855"/>
        <end position="869"/>
    </location>
</feature>
<dbReference type="GO" id="GO:0005634">
    <property type="term" value="C:nucleus"/>
    <property type="evidence" value="ECO:0007669"/>
    <property type="project" value="UniProtKB-SubCell"/>
</dbReference>
<dbReference type="Gene3D" id="3.40.47.10">
    <property type="match status" value="1"/>
</dbReference>
<dbReference type="InterPro" id="IPR050091">
    <property type="entry name" value="PKS_NRPS_Biosynth_Enz"/>
</dbReference>
<feature type="domain" description="Ketosynthase family 3 (KS3)" evidence="9">
    <location>
        <begin position="347"/>
        <end position="742"/>
    </location>
</feature>
<keyword evidence="3 6" id="KW-0808">Transferase</keyword>
<dbReference type="Pfam" id="PF00109">
    <property type="entry name" value="ketoacyl-synt"/>
    <property type="match status" value="1"/>
</dbReference>
<evidence type="ECO:0000313" key="10">
    <source>
        <dbReference type="EMBL" id="ALP31893.1"/>
    </source>
</evidence>
<name>A0A1I9KI79_DIAHE</name>
<feature type="domain" description="YDG" evidence="8">
    <location>
        <begin position="928"/>
        <end position="1068"/>
    </location>
</feature>
<dbReference type="InterPro" id="IPR001227">
    <property type="entry name" value="Ac_transferase_dom_sf"/>
</dbReference>
<dbReference type="AlphaFoldDB" id="A0A1I9KI79"/>
<keyword evidence="4 5" id="KW-0539">Nucleus</keyword>
<comment type="similarity">
    <text evidence="6">Belongs to the thiolase-like superfamily. Beta-ketoacyl-ACP synthases family.</text>
</comment>